<sequence length="41" mass="4407">MEYVGDRETMATWTAAKSDDVLADYVAEKNATSIDGLPAIS</sequence>
<reference evidence="1" key="1">
    <citation type="submission" date="2020-05" db="EMBL/GenBank/DDBJ databases">
        <authorList>
            <person name="Chiriac C."/>
            <person name="Salcher M."/>
            <person name="Ghai R."/>
            <person name="Kavagutti S V."/>
        </authorList>
    </citation>
    <scope>NUCLEOTIDE SEQUENCE</scope>
</reference>
<evidence type="ECO:0000313" key="1">
    <source>
        <dbReference type="EMBL" id="CAB4939749.1"/>
    </source>
</evidence>
<gene>
    <name evidence="1" type="ORF">UFOPK3543_03179</name>
</gene>
<accession>A0A6J7J9N7</accession>
<name>A0A6J7J9N7_9ZZZZ</name>
<organism evidence="1">
    <name type="scientific">freshwater metagenome</name>
    <dbReference type="NCBI Taxonomy" id="449393"/>
    <lineage>
        <taxon>unclassified sequences</taxon>
        <taxon>metagenomes</taxon>
        <taxon>ecological metagenomes</taxon>
    </lineage>
</organism>
<protein>
    <submittedName>
        <fullName evidence="1">Unannotated protein</fullName>
    </submittedName>
</protein>
<proteinExistence type="predicted"/>
<dbReference type="AlphaFoldDB" id="A0A6J7J9N7"/>
<dbReference type="EMBL" id="CAFBMH010000219">
    <property type="protein sequence ID" value="CAB4939749.1"/>
    <property type="molecule type" value="Genomic_DNA"/>
</dbReference>